<keyword evidence="2" id="KW-1185">Reference proteome</keyword>
<accession>A0A9N9J329</accession>
<gene>
    <name evidence="1" type="ORF">DERYTH_LOCUS17969</name>
</gene>
<feature type="non-terminal residue" evidence="1">
    <location>
        <position position="87"/>
    </location>
</feature>
<reference evidence="1" key="1">
    <citation type="submission" date="2021-06" db="EMBL/GenBank/DDBJ databases">
        <authorList>
            <person name="Kallberg Y."/>
            <person name="Tangrot J."/>
            <person name="Rosling A."/>
        </authorList>
    </citation>
    <scope>NUCLEOTIDE SEQUENCE</scope>
    <source>
        <strain evidence="1">MA453B</strain>
    </source>
</reference>
<protein>
    <submittedName>
        <fullName evidence="1">20877_t:CDS:1</fullName>
    </submittedName>
</protein>
<dbReference type="EMBL" id="CAJVPY010017616">
    <property type="protein sequence ID" value="CAG8762772.1"/>
    <property type="molecule type" value="Genomic_DNA"/>
</dbReference>
<comment type="caution">
    <text evidence="1">The sequence shown here is derived from an EMBL/GenBank/DDBJ whole genome shotgun (WGS) entry which is preliminary data.</text>
</comment>
<dbReference type="AlphaFoldDB" id="A0A9N9J329"/>
<sequence length="87" mass="9949">MFLLKVTLYEFGVKRDISYYSINNNWMNVGKRTEENDSNGHPVIVQIVLAEMSIGFQQQLFSQDQAGIRRKIAIWSFNGFVSSSEGV</sequence>
<proteinExistence type="predicted"/>
<organism evidence="1 2">
    <name type="scientific">Dentiscutata erythropus</name>
    <dbReference type="NCBI Taxonomy" id="1348616"/>
    <lineage>
        <taxon>Eukaryota</taxon>
        <taxon>Fungi</taxon>
        <taxon>Fungi incertae sedis</taxon>
        <taxon>Mucoromycota</taxon>
        <taxon>Glomeromycotina</taxon>
        <taxon>Glomeromycetes</taxon>
        <taxon>Diversisporales</taxon>
        <taxon>Gigasporaceae</taxon>
        <taxon>Dentiscutata</taxon>
    </lineage>
</organism>
<evidence type="ECO:0000313" key="2">
    <source>
        <dbReference type="Proteomes" id="UP000789405"/>
    </source>
</evidence>
<evidence type="ECO:0000313" key="1">
    <source>
        <dbReference type="EMBL" id="CAG8762772.1"/>
    </source>
</evidence>
<name>A0A9N9J329_9GLOM</name>
<dbReference type="Proteomes" id="UP000789405">
    <property type="component" value="Unassembled WGS sequence"/>
</dbReference>